<evidence type="ECO:0000256" key="1">
    <source>
        <dbReference type="SAM" id="SignalP"/>
    </source>
</evidence>
<feature type="chain" id="PRO_5023100949" evidence="1">
    <location>
        <begin position="26"/>
        <end position="441"/>
    </location>
</feature>
<dbReference type="CDD" id="cd03398">
    <property type="entry name" value="PAP2_haloperoxidase"/>
    <property type="match status" value="1"/>
</dbReference>
<dbReference type="Gene3D" id="1.10.606.20">
    <property type="match status" value="1"/>
</dbReference>
<dbReference type="OrthoDB" id="8093255at2"/>
<organism evidence="3 4">
    <name type="scientific">Lujinxingia vulgaris</name>
    <dbReference type="NCBI Taxonomy" id="2600176"/>
    <lineage>
        <taxon>Bacteria</taxon>
        <taxon>Deltaproteobacteria</taxon>
        <taxon>Bradymonadales</taxon>
        <taxon>Lujinxingiaceae</taxon>
        <taxon>Lujinxingia</taxon>
    </lineage>
</organism>
<dbReference type="Pfam" id="PF01569">
    <property type="entry name" value="PAP2"/>
    <property type="match status" value="1"/>
</dbReference>
<feature type="signal peptide" evidence="1">
    <location>
        <begin position="1"/>
        <end position="25"/>
    </location>
</feature>
<proteinExistence type="predicted"/>
<dbReference type="GO" id="GO:0004601">
    <property type="term" value="F:peroxidase activity"/>
    <property type="evidence" value="ECO:0007669"/>
    <property type="project" value="UniProtKB-KW"/>
</dbReference>
<dbReference type="SUPFAM" id="SSF48317">
    <property type="entry name" value="Acid phosphatase/Vanadium-dependent haloperoxidase"/>
    <property type="match status" value="1"/>
</dbReference>
<dbReference type="PANTHER" id="PTHR34599:SF1">
    <property type="entry name" value="PHOSPHATIDIC ACID PHOSPHATASE TYPE 2_HALOPEROXIDASE DOMAIN-CONTAINING PROTEIN"/>
    <property type="match status" value="1"/>
</dbReference>
<dbReference type="InterPro" id="IPR036938">
    <property type="entry name" value="PAP2/HPO_sf"/>
</dbReference>
<dbReference type="Proteomes" id="UP000321046">
    <property type="component" value="Unassembled WGS sequence"/>
</dbReference>
<comment type="caution">
    <text evidence="3">The sequence shown here is derived from an EMBL/GenBank/DDBJ whole genome shotgun (WGS) entry which is preliminary data.</text>
</comment>
<keyword evidence="1" id="KW-0732">Signal</keyword>
<protein>
    <submittedName>
        <fullName evidence="3">Vanadium-dependent haloperoxidase</fullName>
    </submittedName>
</protein>
<feature type="domain" description="Phosphatidic acid phosphatase type 2/haloperoxidase" evidence="2">
    <location>
        <begin position="317"/>
        <end position="435"/>
    </location>
</feature>
<gene>
    <name evidence="3" type="ORF">FRC96_21545</name>
</gene>
<keyword evidence="3" id="KW-0575">Peroxidase</keyword>
<dbReference type="PROSITE" id="PS51257">
    <property type="entry name" value="PROKAR_LIPOPROTEIN"/>
    <property type="match status" value="1"/>
</dbReference>
<reference evidence="3 4" key="1">
    <citation type="submission" date="2019-08" db="EMBL/GenBank/DDBJ databases">
        <title>Bradymonadales sp. TMQ2.</title>
        <authorList>
            <person name="Liang Q."/>
        </authorList>
    </citation>
    <scope>NUCLEOTIDE SEQUENCE [LARGE SCALE GENOMIC DNA]</scope>
    <source>
        <strain evidence="3 4">TMQ2</strain>
    </source>
</reference>
<evidence type="ECO:0000259" key="2">
    <source>
        <dbReference type="Pfam" id="PF01569"/>
    </source>
</evidence>
<dbReference type="RefSeq" id="WP_146977617.1">
    <property type="nucleotide sequence ID" value="NZ_VOSL01000148.1"/>
</dbReference>
<accession>A0A5C6X4Y3</accession>
<sequence>MQLHRITIAVFLSVMFMLTSGCNEALDAPPRNPTPIGEDRGDVVVSWMNLTLDRVQADRLTPPQTSRILAYSGVALYEALLGGMPRQQSFGGQLPGLDALPALEPGVDYDFYTVAHATMGHLMPLLFVSDESRQAFENFAEDGIEQRAEAGVDAQVRERSRAYGVLVAEVIDAWAYGDGYDDAMAVTYEFSDEPHAWRPTAEGMQALLPGWGRLRPFALPTADACAPPPPPAFETLPHSALYRQALAVWNASRTLTPDQEHIANFWADNVGVSPTPPGHWMRIATQILADRHERLDRSAETVALLGLVQADAFISCWDEKYRSNLLRPVTYIRDHIDEDWSSLVTTPPFPEYTSGHSNASAAAARVLTEQLGAFPFADRTHQSQGLGLRHFEDFNHAAQEAAISRLYGGIHYPMGIDYGMPQGECVAGHLLERVETRRSSE</sequence>
<dbReference type="InterPro" id="IPR052559">
    <property type="entry name" value="V-haloperoxidase"/>
</dbReference>
<dbReference type="PANTHER" id="PTHR34599">
    <property type="entry name" value="PEROXIDASE-RELATED"/>
    <property type="match status" value="1"/>
</dbReference>
<name>A0A5C6X4Y3_9DELT</name>
<dbReference type="InterPro" id="IPR000326">
    <property type="entry name" value="PAP2/HPO"/>
</dbReference>
<evidence type="ECO:0000313" key="3">
    <source>
        <dbReference type="EMBL" id="TXD31444.1"/>
    </source>
</evidence>
<dbReference type="EMBL" id="VOSL01000148">
    <property type="protein sequence ID" value="TXD31444.1"/>
    <property type="molecule type" value="Genomic_DNA"/>
</dbReference>
<keyword evidence="3" id="KW-0560">Oxidoreductase</keyword>
<evidence type="ECO:0000313" key="4">
    <source>
        <dbReference type="Proteomes" id="UP000321046"/>
    </source>
</evidence>
<dbReference type="AlphaFoldDB" id="A0A5C6X4Y3"/>